<evidence type="ECO:0000256" key="7">
    <source>
        <dbReference type="PIRSR" id="PIRSR000398-1"/>
    </source>
</evidence>
<evidence type="ECO:0000313" key="10">
    <source>
        <dbReference type="Proteomes" id="UP000349468"/>
    </source>
</evidence>
<evidence type="ECO:0000313" key="9">
    <source>
        <dbReference type="EMBL" id="VVO77059.1"/>
    </source>
</evidence>
<dbReference type="InterPro" id="IPR029063">
    <property type="entry name" value="SAM-dependent_MTases_sf"/>
</dbReference>
<dbReference type="GO" id="GO:0043565">
    <property type="term" value="F:sequence-specific DNA binding"/>
    <property type="evidence" value="ECO:0007669"/>
    <property type="project" value="TreeGrafter"/>
</dbReference>
<proteinExistence type="inferred from homology"/>
<dbReference type="GO" id="GO:0009007">
    <property type="term" value="F:site-specific DNA-methyltransferase (adenine-specific) activity"/>
    <property type="evidence" value="ECO:0007669"/>
    <property type="project" value="UniProtKB-UniRule"/>
</dbReference>
<sequence>MKNPKRALIRWAGSKKKLIPILKRSVPESFERYIEPFCGSISLFLELPRSKAILSDINEELINFYNVVKVNPSYISSEIEKLESTKENYYEIRGLNPEELSRKDRAVRFFYLNRHCFNGVYRTNKMGRFNVPYGSKLSSVPSADEVMEFSRFIRGATFEASDFERIISKAERNDFIYLDPPYAGRNVKDRGEYGQVKFAEVDIERLHDALVEASEKGAKILLSYADIPVIREVFSTWEIETVSVGRSVSGFSKGRIKVNEVLIKNF</sequence>
<feature type="binding site" evidence="7">
    <location>
        <position position="179"/>
    </location>
    <ligand>
        <name>S-adenosyl-L-methionine</name>
        <dbReference type="ChEBI" id="CHEBI:59789"/>
    </ligand>
</feature>
<evidence type="ECO:0000256" key="3">
    <source>
        <dbReference type="ARBA" id="ARBA00022603"/>
    </source>
</evidence>
<dbReference type="PANTHER" id="PTHR30481:SF3">
    <property type="entry name" value="DNA ADENINE METHYLASE"/>
    <property type="match status" value="1"/>
</dbReference>
<organism evidence="9 10">
    <name type="scientific">Pseudomonas fluorescens</name>
    <dbReference type="NCBI Taxonomy" id="294"/>
    <lineage>
        <taxon>Bacteria</taxon>
        <taxon>Pseudomonadati</taxon>
        <taxon>Pseudomonadota</taxon>
        <taxon>Gammaproteobacteria</taxon>
        <taxon>Pseudomonadales</taxon>
        <taxon>Pseudomonadaceae</taxon>
        <taxon>Pseudomonas</taxon>
    </lineage>
</organism>
<dbReference type="InterPro" id="IPR023095">
    <property type="entry name" value="Ade_MeTrfase_dom_2"/>
</dbReference>
<dbReference type="PRINTS" id="PR00505">
    <property type="entry name" value="D12N6MTFRASE"/>
</dbReference>
<evidence type="ECO:0000256" key="6">
    <source>
        <dbReference type="ARBA" id="ARBA00047942"/>
    </source>
</evidence>
<evidence type="ECO:0000256" key="8">
    <source>
        <dbReference type="RuleBase" id="RU361257"/>
    </source>
</evidence>
<keyword evidence="5 8" id="KW-0949">S-adenosyl-L-methionine</keyword>
<evidence type="ECO:0000256" key="1">
    <source>
        <dbReference type="ARBA" id="ARBA00006594"/>
    </source>
</evidence>
<evidence type="ECO:0000256" key="2">
    <source>
        <dbReference type="ARBA" id="ARBA00011900"/>
    </source>
</evidence>
<gene>
    <name evidence="9" type="primary">dpnM_1</name>
    <name evidence="9" type="ORF">PS870_01597</name>
</gene>
<dbReference type="SUPFAM" id="SSF53335">
    <property type="entry name" value="S-adenosyl-L-methionine-dependent methyltransferases"/>
    <property type="match status" value="1"/>
</dbReference>
<dbReference type="PROSITE" id="PS00092">
    <property type="entry name" value="N6_MTASE"/>
    <property type="match status" value="1"/>
</dbReference>
<dbReference type="InterPro" id="IPR012263">
    <property type="entry name" value="M_m6A_EcoRV"/>
</dbReference>
<name>A0A5E7IJK8_PSEFL</name>
<feature type="binding site" evidence="7">
    <location>
        <position position="11"/>
    </location>
    <ligand>
        <name>S-adenosyl-L-methionine</name>
        <dbReference type="ChEBI" id="CHEBI:59789"/>
    </ligand>
</feature>
<dbReference type="EC" id="2.1.1.72" evidence="2 8"/>
<dbReference type="GO" id="GO:0006298">
    <property type="term" value="P:mismatch repair"/>
    <property type="evidence" value="ECO:0007669"/>
    <property type="project" value="TreeGrafter"/>
</dbReference>
<feature type="binding site" evidence="7">
    <location>
        <position position="56"/>
    </location>
    <ligand>
        <name>S-adenosyl-L-methionine</name>
        <dbReference type="ChEBI" id="CHEBI:59789"/>
    </ligand>
</feature>
<dbReference type="PANTHER" id="PTHR30481">
    <property type="entry name" value="DNA ADENINE METHYLASE"/>
    <property type="match status" value="1"/>
</dbReference>
<dbReference type="NCBIfam" id="TIGR00571">
    <property type="entry name" value="dam"/>
    <property type="match status" value="1"/>
</dbReference>
<dbReference type="GO" id="GO:0032259">
    <property type="term" value="P:methylation"/>
    <property type="evidence" value="ECO:0007669"/>
    <property type="project" value="UniProtKB-KW"/>
</dbReference>
<dbReference type="InterPro" id="IPR002052">
    <property type="entry name" value="DNA_methylase_N6_adenine_CS"/>
</dbReference>
<dbReference type="EMBL" id="CABVIK010000004">
    <property type="protein sequence ID" value="VVO77059.1"/>
    <property type="molecule type" value="Genomic_DNA"/>
</dbReference>
<reference evidence="9 10" key="1">
    <citation type="submission" date="2019-09" db="EMBL/GenBank/DDBJ databases">
        <authorList>
            <person name="Chandra G."/>
            <person name="Truman W A."/>
        </authorList>
    </citation>
    <scope>NUCLEOTIDE SEQUENCE [LARGE SCALE GENOMIC DNA]</scope>
    <source>
        <strain evidence="9">PS870</strain>
    </source>
</reference>
<dbReference type="Gene3D" id="3.40.50.150">
    <property type="entry name" value="Vaccinia Virus protein VP39"/>
    <property type="match status" value="1"/>
</dbReference>
<dbReference type="Gene3D" id="1.10.1020.10">
    <property type="entry name" value="Adenine-specific Methyltransferase, Domain 2"/>
    <property type="match status" value="1"/>
</dbReference>
<comment type="similarity">
    <text evidence="1 8">Belongs to the N(4)/N(6)-methyltransferase family.</text>
</comment>
<dbReference type="Pfam" id="PF02086">
    <property type="entry name" value="MethyltransfD12"/>
    <property type="match status" value="1"/>
</dbReference>
<dbReference type="Proteomes" id="UP000349468">
    <property type="component" value="Unassembled WGS sequence"/>
</dbReference>
<dbReference type="InterPro" id="IPR012327">
    <property type="entry name" value="MeTrfase_D12"/>
</dbReference>
<feature type="binding site" evidence="7">
    <location>
        <position position="15"/>
    </location>
    <ligand>
        <name>S-adenosyl-L-methionine</name>
        <dbReference type="ChEBI" id="CHEBI:59789"/>
    </ligand>
</feature>
<dbReference type="AlphaFoldDB" id="A0A5E7IJK8"/>
<accession>A0A5E7IJK8</accession>
<keyword evidence="4 8" id="KW-0808">Transferase</keyword>
<dbReference type="GO" id="GO:0009307">
    <property type="term" value="P:DNA restriction-modification system"/>
    <property type="evidence" value="ECO:0007669"/>
    <property type="project" value="InterPro"/>
</dbReference>
<keyword evidence="3 8" id="KW-0489">Methyltransferase</keyword>
<evidence type="ECO:0000256" key="4">
    <source>
        <dbReference type="ARBA" id="ARBA00022679"/>
    </source>
</evidence>
<comment type="catalytic activity">
    <reaction evidence="6 8">
        <text>a 2'-deoxyadenosine in DNA + S-adenosyl-L-methionine = an N(6)-methyl-2'-deoxyadenosine in DNA + S-adenosyl-L-homocysteine + H(+)</text>
        <dbReference type="Rhea" id="RHEA:15197"/>
        <dbReference type="Rhea" id="RHEA-COMP:12418"/>
        <dbReference type="Rhea" id="RHEA-COMP:12419"/>
        <dbReference type="ChEBI" id="CHEBI:15378"/>
        <dbReference type="ChEBI" id="CHEBI:57856"/>
        <dbReference type="ChEBI" id="CHEBI:59789"/>
        <dbReference type="ChEBI" id="CHEBI:90615"/>
        <dbReference type="ChEBI" id="CHEBI:90616"/>
        <dbReference type="EC" id="2.1.1.72"/>
    </reaction>
</comment>
<dbReference type="GO" id="GO:1904047">
    <property type="term" value="F:S-adenosyl-L-methionine binding"/>
    <property type="evidence" value="ECO:0007669"/>
    <property type="project" value="TreeGrafter"/>
</dbReference>
<protein>
    <recommendedName>
        <fullName evidence="2 8">Site-specific DNA-methyltransferase (adenine-specific)</fullName>
        <ecNumber evidence="2 8">2.1.1.72</ecNumber>
    </recommendedName>
</protein>
<evidence type="ECO:0000256" key="5">
    <source>
        <dbReference type="ARBA" id="ARBA00022691"/>
    </source>
</evidence>
<dbReference type="PIRSF" id="PIRSF000398">
    <property type="entry name" value="M_m6A_EcoRV"/>
    <property type="match status" value="1"/>
</dbReference>